<evidence type="ECO:0000313" key="3">
    <source>
        <dbReference type="Proteomes" id="UP000625711"/>
    </source>
</evidence>
<evidence type="ECO:0000256" key="1">
    <source>
        <dbReference type="SAM" id="MobiDB-lite"/>
    </source>
</evidence>
<feature type="compositionally biased region" description="Basic and acidic residues" evidence="1">
    <location>
        <begin position="153"/>
        <end position="181"/>
    </location>
</feature>
<feature type="region of interest" description="Disordered" evidence="1">
    <location>
        <begin position="124"/>
        <end position="181"/>
    </location>
</feature>
<organism evidence="2 3">
    <name type="scientific">Rhynchophorus ferrugineus</name>
    <name type="common">Red palm weevil</name>
    <name type="synonym">Curculio ferrugineus</name>
    <dbReference type="NCBI Taxonomy" id="354439"/>
    <lineage>
        <taxon>Eukaryota</taxon>
        <taxon>Metazoa</taxon>
        <taxon>Ecdysozoa</taxon>
        <taxon>Arthropoda</taxon>
        <taxon>Hexapoda</taxon>
        <taxon>Insecta</taxon>
        <taxon>Pterygota</taxon>
        <taxon>Neoptera</taxon>
        <taxon>Endopterygota</taxon>
        <taxon>Coleoptera</taxon>
        <taxon>Polyphaga</taxon>
        <taxon>Cucujiformia</taxon>
        <taxon>Curculionidae</taxon>
        <taxon>Dryophthorinae</taxon>
        <taxon>Rhynchophorus</taxon>
    </lineage>
</organism>
<sequence length="181" mass="19768">MHQNVSKTGKPPTVLVDPTPCGAVNFDDSPRSVRSVSRNFLRDVGVLIRTFPVPQNVSRQDNSSPGFFLGSAPLNGSRRTPADERKKIENRRKKQNSIDYSSNTVGPAAANYEIDFHKSRWAGSRHLSPRGVGDPRHRRGCRAADRPAGVGDEGGRRCDGGPRESESGLFLGERDVEGEST</sequence>
<protein>
    <submittedName>
        <fullName evidence="2">Uncharacterized protein</fullName>
    </submittedName>
</protein>
<proteinExistence type="predicted"/>
<feature type="region of interest" description="Disordered" evidence="1">
    <location>
        <begin position="55"/>
        <end position="105"/>
    </location>
</feature>
<dbReference type="Proteomes" id="UP000625711">
    <property type="component" value="Unassembled WGS sequence"/>
</dbReference>
<evidence type="ECO:0000313" key="2">
    <source>
        <dbReference type="EMBL" id="KAF7270881.1"/>
    </source>
</evidence>
<name>A0A834M3K1_RHYFE</name>
<comment type="caution">
    <text evidence="2">The sequence shown here is derived from an EMBL/GenBank/DDBJ whole genome shotgun (WGS) entry which is preliminary data.</text>
</comment>
<keyword evidence="3" id="KW-1185">Reference proteome</keyword>
<gene>
    <name evidence="2" type="ORF">GWI33_016183</name>
</gene>
<reference evidence="2" key="1">
    <citation type="submission" date="2020-08" db="EMBL/GenBank/DDBJ databases">
        <title>Genome sequencing and assembly of the red palm weevil Rhynchophorus ferrugineus.</title>
        <authorList>
            <person name="Dias G.B."/>
            <person name="Bergman C.M."/>
            <person name="Manee M."/>
        </authorList>
    </citation>
    <scope>NUCLEOTIDE SEQUENCE</scope>
    <source>
        <strain evidence="2">AA-2017</strain>
        <tissue evidence="2">Whole larva</tissue>
    </source>
</reference>
<dbReference type="AlphaFoldDB" id="A0A834M3K1"/>
<accession>A0A834M3K1</accession>
<feature type="compositionally biased region" description="Polar residues" evidence="1">
    <location>
        <begin position="55"/>
        <end position="65"/>
    </location>
</feature>
<dbReference type="EMBL" id="JAACXV010014049">
    <property type="protein sequence ID" value="KAF7270881.1"/>
    <property type="molecule type" value="Genomic_DNA"/>
</dbReference>